<accession>A0A9D2TAH2</accession>
<dbReference type="AlphaFoldDB" id="A0A9D2TAH2"/>
<dbReference type="EMBL" id="DWVZ01000087">
    <property type="protein sequence ID" value="HJC63295.1"/>
    <property type="molecule type" value="Genomic_DNA"/>
</dbReference>
<name>A0A9D2TAH2_9FIRM</name>
<evidence type="ECO:0000313" key="3">
    <source>
        <dbReference type="Proteomes" id="UP000823886"/>
    </source>
</evidence>
<reference evidence="2" key="2">
    <citation type="submission" date="2021-04" db="EMBL/GenBank/DDBJ databases">
        <authorList>
            <person name="Gilroy R."/>
        </authorList>
    </citation>
    <scope>NUCLEOTIDE SEQUENCE</scope>
    <source>
        <strain evidence="2">ChiBcec2-3848</strain>
    </source>
</reference>
<keyword evidence="1" id="KW-0812">Transmembrane</keyword>
<feature type="transmembrane region" description="Helical" evidence="1">
    <location>
        <begin position="12"/>
        <end position="31"/>
    </location>
</feature>
<dbReference type="Proteomes" id="UP000823886">
    <property type="component" value="Unassembled WGS sequence"/>
</dbReference>
<dbReference type="InterPro" id="IPR011989">
    <property type="entry name" value="ARM-like"/>
</dbReference>
<organism evidence="2 3">
    <name type="scientific">Candidatus Blautia merdavium</name>
    <dbReference type="NCBI Taxonomy" id="2838494"/>
    <lineage>
        <taxon>Bacteria</taxon>
        <taxon>Bacillati</taxon>
        <taxon>Bacillota</taxon>
        <taxon>Clostridia</taxon>
        <taxon>Lachnospirales</taxon>
        <taxon>Lachnospiraceae</taxon>
        <taxon>Blautia</taxon>
    </lineage>
</organism>
<evidence type="ECO:0008006" key="4">
    <source>
        <dbReference type="Google" id="ProtNLM"/>
    </source>
</evidence>
<sequence length="387" mass="44733">MKQMSGSEVLIYGYGAVCLCMIVFNLVYNAVQRGKEPRIEKKVEHLKTALLQKYGAADGTRASENPAAVPDTSVFFRQMHLKPEKSEDLLILAETLSDIFDSEHREAGVCFIRKLQPDFLRLAKEYLKKDSMQTAYFAAFLQEYVPWTEYSDDLLEVLLEYAAKQNMYCRINALDALYASGNAPYVVKALNIQDRMETLLHTRVLTEGLLSFSGNHEELMKMLLERFGEFSVRIRLAVLNYIRFQSGEYKEFMYRIMTDEQEDRELRLSAERYFGRYPWEQARDALLAFARDKETLRWEYAAVAAAALKDYRGEDVISALKSALYSSNWYVRYNAAVSLEASGFSYTELIDVMAGKDRYAREMMEYRLGEQRLMENQKVSKEGRGEA</sequence>
<keyword evidence="1" id="KW-0472">Membrane</keyword>
<dbReference type="SUPFAM" id="SSF48371">
    <property type="entry name" value="ARM repeat"/>
    <property type="match status" value="1"/>
</dbReference>
<dbReference type="Gene3D" id="1.25.10.10">
    <property type="entry name" value="Leucine-rich Repeat Variant"/>
    <property type="match status" value="1"/>
</dbReference>
<evidence type="ECO:0000256" key="1">
    <source>
        <dbReference type="SAM" id="Phobius"/>
    </source>
</evidence>
<protein>
    <recommendedName>
        <fullName evidence="4">HEAT repeat domain-containing protein</fullName>
    </recommendedName>
</protein>
<proteinExistence type="predicted"/>
<gene>
    <name evidence="2" type="ORF">H9753_06730</name>
</gene>
<keyword evidence="1" id="KW-1133">Transmembrane helix</keyword>
<reference evidence="2" key="1">
    <citation type="journal article" date="2021" name="PeerJ">
        <title>Extensive microbial diversity within the chicken gut microbiome revealed by metagenomics and culture.</title>
        <authorList>
            <person name="Gilroy R."/>
            <person name="Ravi A."/>
            <person name="Getino M."/>
            <person name="Pursley I."/>
            <person name="Horton D.L."/>
            <person name="Alikhan N.F."/>
            <person name="Baker D."/>
            <person name="Gharbi K."/>
            <person name="Hall N."/>
            <person name="Watson M."/>
            <person name="Adriaenssens E.M."/>
            <person name="Foster-Nyarko E."/>
            <person name="Jarju S."/>
            <person name="Secka A."/>
            <person name="Antonio M."/>
            <person name="Oren A."/>
            <person name="Chaudhuri R.R."/>
            <person name="La Ragione R."/>
            <person name="Hildebrand F."/>
            <person name="Pallen M.J."/>
        </authorList>
    </citation>
    <scope>NUCLEOTIDE SEQUENCE</scope>
    <source>
        <strain evidence="2">ChiBcec2-3848</strain>
    </source>
</reference>
<dbReference type="InterPro" id="IPR016024">
    <property type="entry name" value="ARM-type_fold"/>
</dbReference>
<comment type="caution">
    <text evidence="2">The sequence shown here is derived from an EMBL/GenBank/DDBJ whole genome shotgun (WGS) entry which is preliminary data.</text>
</comment>
<evidence type="ECO:0000313" key="2">
    <source>
        <dbReference type="EMBL" id="HJC63295.1"/>
    </source>
</evidence>